<protein>
    <recommendedName>
        <fullName evidence="3">F-box domain-containing protein</fullName>
    </recommendedName>
</protein>
<accession>A0A5N6L085</accession>
<reference evidence="1 2" key="1">
    <citation type="submission" date="2019-06" db="EMBL/GenBank/DDBJ databases">
        <title>A chromosomal-level reference genome of Carpinus fangiana (Coryloideae, Betulaceae).</title>
        <authorList>
            <person name="Yang X."/>
            <person name="Wang Z."/>
            <person name="Zhang L."/>
            <person name="Hao G."/>
            <person name="Liu J."/>
            <person name="Yang Y."/>
        </authorList>
    </citation>
    <scope>NUCLEOTIDE SEQUENCE [LARGE SCALE GENOMIC DNA]</scope>
    <source>
        <strain evidence="1">Cfa_2016G</strain>
        <tissue evidence="1">Leaf</tissue>
    </source>
</reference>
<dbReference type="AlphaFoldDB" id="A0A5N6L085"/>
<evidence type="ECO:0000313" key="2">
    <source>
        <dbReference type="Proteomes" id="UP000327013"/>
    </source>
</evidence>
<proteinExistence type="predicted"/>
<evidence type="ECO:0000313" key="1">
    <source>
        <dbReference type="EMBL" id="KAB8437362.1"/>
    </source>
</evidence>
<dbReference type="Proteomes" id="UP000327013">
    <property type="component" value="Unassembled WGS sequence"/>
</dbReference>
<name>A0A5N6L085_9ROSI</name>
<dbReference type="EMBL" id="VIBQ01000036">
    <property type="protein sequence ID" value="KAB8437362.1"/>
    <property type="molecule type" value="Genomic_DNA"/>
</dbReference>
<keyword evidence="2" id="KW-1185">Reference proteome</keyword>
<dbReference type="OrthoDB" id="5345494at2759"/>
<comment type="caution">
    <text evidence="1">The sequence shown here is derived from an EMBL/GenBank/DDBJ whole genome shotgun (WGS) entry which is preliminary data.</text>
</comment>
<gene>
    <name evidence="1" type="ORF">FH972_025042</name>
</gene>
<evidence type="ECO:0008006" key="3">
    <source>
        <dbReference type="Google" id="ProtNLM"/>
    </source>
</evidence>
<organism evidence="1 2">
    <name type="scientific">Carpinus fangiana</name>
    <dbReference type="NCBI Taxonomy" id="176857"/>
    <lineage>
        <taxon>Eukaryota</taxon>
        <taxon>Viridiplantae</taxon>
        <taxon>Streptophyta</taxon>
        <taxon>Embryophyta</taxon>
        <taxon>Tracheophyta</taxon>
        <taxon>Spermatophyta</taxon>
        <taxon>Magnoliopsida</taxon>
        <taxon>eudicotyledons</taxon>
        <taxon>Gunneridae</taxon>
        <taxon>Pentapetalae</taxon>
        <taxon>rosids</taxon>
        <taxon>fabids</taxon>
        <taxon>Fagales</taxon>
        <taxon>Betulaceae</taxon>
        <taxon>Carpinus</taxon>
    </lineage>
</organism>
<sequence length="441" mass="48700">MDGTSASLFDLLNTSLVLHQLAPYLSLPAKLALAATCKAYRDVLMDAPETFRYLDLSNVKRARLGDLPPIDLGGVSWRAERMDENLTEDEFYCGPLRGIFTILQRRGILKHVYTLILDGLSCPADLVQEIMTEDRFNVRMLSIRQATHLNERKLMQVLKYVCRPTRSHGTPRVKALYVFGKAESYDLGAGVRDKKEPEHQPASGGVMSSEGAQIGAEWNQKSQSALYTALNLCEDRWYQPSGRVVRKALASEWGATIKDCTDIIAFDAVLCRGPRHDMETLAGQTADTAVNDRWLDAAVATVALGPSGCVKCSDSTEGAAVFDESPPSQLPLLSPPPLHSSAVRYAQMPSVKASSYPPLFARCEDCLRGRWCERCFKWWDEKCYAGPQVGVMRSTEVREDTLQLGTLPIPNDTSGVQWGLCVEQCLVSEMMSGSGSFGMWG</sequence>